<gene>
    <name evidence="2" type="ORF">E5352_17680</name>
</gene>
<dbReference type="AlphaFoldDB" id="A0A4S2CU64"/>
<dbReference type="OrthoDB" id="5687860at2"/>
<name>A0A4S2CU64_STEMA</name>
<feature type="domain" description="STAS" evidence="1">
    <location>
        <begin position="42"/>
        <end position="76"/>
    </location>
</feature>
<dbReference type="SUPFAM" id="SSF52091">
    <property type="entry name" value="SpoIIaa-like"/>
    <property type="match status" value="1"/>
</dbReference>
<reference evidence="2 3" key="1">
    <citation type="submission" date="2019-04" db="EMBL/GenBank/DDBJ databases">
        <title>Microbes associate with the intestines of laboratory mice.</title>
        <authorList>
            <person name="Navarre W."/>
            <person name="Wong E."/>
            <person name="Huang K."/>
            <person name="Tropini C."/>
            <person name="Ng K."/>
            <person name="Yu B."/>
        </authorList>
    </citation>
    <scope>NUCLEOTIDE SEQUENCE [LARGE SCALE GENOMIC DNA]</scope>
    <source>
        <strain evidence="2 3">NM62_B4-13</strain>
    </source>
</reference>
<evidence type="ECO:0000259" key="1">
    <source>
        <dbReference type="PROSITE" id="PS50801"/>
    </source>
</evidence>
<proteinExistence type="predicted"/>
<dbReference type="InterPro" id="IPR058548">
    <property type="entry name" value="MlaB-like_STAS"/>
</dbReference>
<comment type="caution">
    <text evidence="2">The sequence shown here is derived from an EMBL/GenBank/DDBJ whole genome shotgun (WGS) entry which is preliminary data.</text>
</comment>
<accession>A0A4S2CU64</accession>
<organism evidence="2 3">
    <name type="scientific">Stenotrophomonas maltophilia</name>
    <name type="common">Pseudomonas maltophilia</name>
    <name type="synonym">Xanthomonas maltophilia</name>
    <dbReference type="NCBI Taxonomy" id="40324"/>
    <lineage>
        <taxon>Bacteria</taxon>
        <taxon>Pseudomonadati</taxon>
        <taxon>Pseudomonadota</taxon>
        <taxon>Gammaproteobacteria</taxon>
        <taxon>Lysobacterales</taxon>
        <taxon>Lysobacteraceae</taxon>
        <taxon>Stenotrophomonas</taxon>
        <taxon>Stenotrophomonas maltophilia group</taxon>
    </lineage>
</organism>
<dbReference type="InterPro" id="IPR036513">
    <property type="entry name" value="STAS_dom_sf"/>
</dbReference>
<evidence type="ECO:0000313" key="2">
    <source>
        <dbReference type="EMBL" id="TGY31922.1"/>
    </source>
</evidence>
<sequence length="103" mass="10400">MASNAASARRDGTALVFSGVLDRAAATALWPSLTSLDGVLQLDLTAVTRVDSAGVALLAELAARLRDRGGAPTIVGSPAGFNELCAAYRLAPTLDFNAPSAAS</sequence>
<protein>
    <submittedName>
        <fullName evidence="2">STAS domain-containing protein</fullName>
    </submittedName>
</protein>
<dbReference type="EMBL" id="SRYW01000021">
    <property type="protein sequence ID" value="TGY31922.1"/>
    <property type="molecule type" value="Genomic_DNA"/>
</dbReference>
<dbReference type="Proteomes" id="UP000306631">
    <property type="component" value="Unassembled WGS sequence"/>
</dbReference>
<dbReference type="PROSITE" id="PS50801">
    <property type="entry name" value="STAS"/>
    <property type="match status" value="1"/>
</dbReference>
<dbReference type="InterPro" id="IPR002645">
    <property type="entry name" value="STAS_dom"/>
</dbReference>
<dbReference type="Gene3D" id="3.30.750.24">
    <property type="entry name" value="STAS domain"/>
    <property type="match status" value="1"/>
</dbReference>
<evidence type="ECO:0000313" key="3">
    <source>
        <dbReference type="Proteomes" id="UP000306631"/>
    </source>
</evidence>
<dbReference type="Pfam" id="PF13466">
    <property type="entry name" value="STAS_2"/>
    <property type="match status" value="1"/>
</dbReference>
<dbReference type="RefSeq" id="WP_136006848.1">
    <property type="nucleotide sequence ID" value="NZ_SRYW01000021.1"/>
</dbReference>